<reference evidence="1" key="1">
    <citation type="submission" date="2018-02" db="EMBL/GenBank/DDBJ databases">
        <authorList>
            <person name="Kim S.-K."/>
            <person name="Jung H.-I."/>
            <person name="Lee S.-W."/>
        </authorList>
    </citation>
    <scope>NUCLEOTIDE SEQUENCE</scope>
    <source>
        <strain evidence="1">SK3146</strain>
    </source>
</reference>
<evidence type="ECO:0000313" key="2">
    <source>
        <dbReference type="Proteomes" id="UP001057134"/>
    </source>
</evidence>
<dbReference type="Proteomes" id="UP001057134">
    <property type="component" value="Chromosome"/>
</dbReference>
<sequence length="59" mass="6899">MKKINHLMTRKASLMRAMQTMDNDADFDTEDGRRYAQALVKLVLIQMQIEETEKEAARI</sequence>
<dbReference type="EMBL" id="CP027059">
    <property type="protein sequence ID" value="UQZ84536.1"/>
    <property type="molecule type" value="Genomic_DNA"/>
</dbReference>
<gene>
    <name evidence="1" type="ORF">SK3146_03791</name>
</gene>
<dbReference type="RefSeq" id="WP_249860291.1">
    <property type="nucleotide sequence ID" value="NZ_CP027059.1"/>
</dbReference>
<evidence type="ECO:0000313" key="1">
    <source>
        <dbReference type="EMBL" id="UQZ84536.1"/>
    </source>
</evidence>
<reference evidence="1" key="2">
    <citation type="journal article" date="2021" name="J Anim Sci Technol">
        <title>Complete genome sequence of Paenibacillus konkukensis sp. nov. SK3146 as a potential probiotic strain.</title>
        <authorList>
            <person name="Jung H.I."/>
            <person name="Park S."/>
            <person name="Niu K.M."/>
            <person name="Lee S.W."/>
            <person name="Kothari D."/>
            <person name="Yi K.J."/>
            <person name="Kim S.K."/>
        </authorList>
    </citation>
    <scope>NUCLEOTIDE SEQUENCE</scope>
    <source>
        <strain evidence="1">SK3146</strain>
    </source>
</reference>
<accession>A0ABY4RSH7</accession>
<organism evidence="1 2">
    <name type="scientific">Paenibacillus konkukensis</name>
    <dbReference type="NCBI Taxonomy" id="2020716"/>
    <lineage>
        <taxon>Bacteria</taxon>
        <taxon>Bacillati</taxon>
        <taxon>Bacillota</taxon>
        <taxon>Bacilli</taxon>
        <taxon>Bacillales</taxon>
        <taxon>Paenibacillaceae</taxon>
        <taxon>Paenibacillus</taxon>
    </lineage>
</organism>
<name>A0ABY4RSH7_9BACL</name>
<protein>
    <submittedName>
        <fullName evidence="1">Uncharacterized protein</fullName>
    </submittedName>
</protein>
<keyword evidence="2" id="KW-1185">Reference proteome</keyword>
<proteinExistence type="predicted"/>